<sequence length="331" mass="37003">MAQTNFYEMQQQQPHNYTIHSPNESELDYNVYRQVQYANTNSEPAPPIHERSLYVPREAPFIPRPSQQSHTAQSDILSFQEPPVLSWPMGGFVPFIDTKVASNNSLSSADILTPDLMLTASSGEAWMKHRMFLRCSSEQQWIHRIMLQNQSNTTTTLMVLSDPLVVPLPRHQISAPIQIPGDDSPATYLAARADLPASTHSRYTWKLINPNPKTFFPARTAATNGFLVNMTVYDMKWQSTVKSVNSLARSAEGSFRPPKHWAITNVLCSEPVGFTTKSLRFYGDLGSSRGFSSLNCNVSRKQNTQKLHGCENGITNGALISDGKISRVANE</sequence>
<evidence type="ECO:0000313" key="2">
    <source>
        <dbReference type="Proteomes" id="UP000518752"/>
    </source>
</evidence>
<protein>
    <submittedName>
        <fullName evidence="1">Uncharacterized protein</fullName>
    </submittedName>
</protein>
<keyword evidence="2" id="KW-1185">Reference proteome</keyword>
<reference evidence="1 2" key="1">
    <citation type="journal article" date="2020" name="ISME J.">
        <title>Uncovering the hidden diversity of litter-decomposition mechanisms in mushroom-forming fungi.</title>
        <authorList>
            <person name="Floudas D."/>
            <person name="Bentzer J."/>
            <person name="Ahren D."/>
            <person name="Johansson T."/>
            <person name="Persson P."/>
            <person name="Tunlid A."/>
        </authorList>
    </citation>
    <scope>NUCLEOTIDE SEQUENCE [LARGE SCALE GENOMIC DNA]</scope>
    <source>
        <strain evidence="1 2">CBS 406.79</strain>
    </source>
</reference>
<evidence type="ECO:0000313" key="1">
    <source>
        <dbReference type="EMBL" id="KAF5383455.1"/>
    </source>
</evidence>
<dbReference type="AlphaFoldDB" id="A0A8H5HHP0"/>
<gene>
    <name evidence="1" type="ORF">D9757_006173</name>
</gene>
<proteinExistence type="predicted"/>
<organism evidence="1 2">
    <name type="scientific">Collybiopsis confluens</name>
    <dbReference type="NCBI Taxonomy" id="2823264"/>
    <lineage>
        <taxon>Eukaryota</taxon>
        <taxon>Fungi</taxon>
        <taxon>Dikarya</taxon>
        <taxon>Basidiomycota</taxon>
        <taxon>Agaricomycotina</taxon>
        <taxon>Agaricomycetes</taxon>
        <taxon>Agaricomycetidae</taxon>
        <taxon>Agaricales</taxon>
        <taxon>Marasmiineae</taxon>
        <taxon>Omphalotaceae</taxon>
        <taxon>Collybiopsis</taxon>
    </lineage>
</organism>
<accession>A0A8H5HHP0</accession>
<dbReference type="EMBL" id="JAACJN010000047">
    <property type="protein sequence ID" value="KAF5383455.1"/>
    <property type="molecule type" value="Genomic_DNA"/>
</dbReference>
<comment type="caution">
    <text evidence="1">The sequence shown here is derived from an EMBL/GenBank/DDBJ whole genome shotgun (WGS) entry which is preliminary data.</text>
</comment>
<dbReference type="Proteomes" id="UP000518752">
    <property type="component" value="Unassembled WGS sequence"/>
</dbReference>
<name>A0A8H5HHP0_9AGAR</name>